<dbReference type="RefSeq" id="WP_263071647.1">
    <property type="nucleotide sequence ID" value="NZ_JAOUSF010000001.1"/>
</dbReference>
<dbReference type="Pfam" id="PF10737">
    <property type="entry name" value="GerPC"/>
    <property type="match status" value="1"/>
</dbReference>
<feature type="coiled-coil region" evidence="1">
    <location>
        <begin position="9"/>
        <end position="46"/>
    </location>
</feature>
<reference evidence="2" key="1">
    <citation type="submission" date="2022-10" db="EMBL/GenBank/DDBJ databases">
        <title>Description of Fervidibacillus gen. nov. in the family Fervidibacillaceae fam. nov. with two species, Fervidibacillus albus sp. nov., and Fervidibacillus halotolerans sp. nov., isolated from tidal flat sediments.</title>
        <authorList>
            <person name="Kwon K.K."/>
            <person name="Yang S.-H."/>
        </authorList>
    </citation>
    <scope>NUCLEOTIDE SEQUENCE</scope>
    <source>
        <strain evidence="2">JCM 19140</strain>
    </source>
</reference>
<keyword evidence="1" id="KW-0175">Coiled coil</keyword>
<dbReference type="EMBL" id="JAOUSF010000001">
    <property type="protein sequence ID" value="MCU9612474.1"/>
    <property type="molecule type" value="Genomic_DNA"/>
</dbReference>
<name>A0AAE3LPN3_9BACI</name>
<protein>
    <submittedName>
        <fullName evidence="2">Spore germination protein GerPC</fullName>
    </submittedName>
</protein>
<dbReference type="AlphaFoldDB" id="A0AAE3LPN3"/>
<gene>
    <name evidence="2" type="ORF">OEV98_02710</name>
</gene>
<accession>A0AAE3LPN3</accession>
<dbReference type="Proteomes" id="UP001209318">
    <property type="component" value="Unassembled WGS sequence"/>
</dbReference>
<keyword evidence="3" id="KW-1185">Reference proteome</keyword>
<sequence length="210" mass="24706">MQNDLYYYLNQLAAQIQKQEAKIKVLEDAQSDMKQLLESLKNNQAVNIERIDYHFDQLKIEKLEGTLNIGVNPNDLQNLDEFAVGSNQVFPQASHKFNPEMINYLENELLAYMDNEVPQMVDETKREFGLQLDDSYTEFIKQDIRNQLKQRIDYYLRQPANMKENISNQERQDQIIFAIQNDIKQAINSFFSQFPMKGDESSDDFRSDQS</sequence>
<evidence type="ECO:0000313" key="2">
    <source>
        <dbReference type="EMBL" id="MCU9612474.1"/>
    </source>
</evidence>
<evidence type="ECO:0000313" key="3">
    <source>
        <dbReference type="Proteomes" id="UP001209318"/>
    </source>
</evidence>
<organism evidence="2 3">
    <name type="scientific">Perspicuibacillus lycopersici</name>
    <dbReference type="NCBI Taxonomy" id="1325689"/>
    <lineage>
        <taxon>Bacteria</taxon>
        <taxon>Bacillati</taxon>
        <taxon>Bacillota</taxon>
        <taxon>Bacilli</taxon>
        <taxon>Bacillales</taxon>
        <taxon>Bacillaceae</taxon>
        <taxon>Perspicuibacillus</taxon>
    </lineage>
</organism>
<evidence type="ECO:0000256" key="1">
    <source>
        <dbReference type="SAM" id="Coils"/>
    </source>
</evidence>
<dbReference type="InterPro" id="IPR019673">
    <property type="entry name" value="Spore_germination_GerPC"/>
</dbReference>
<comment type="caution">
    <text evidence="2">The sequence shown here is derived from an EMBL/GenBank/DDBJ whole genome shotgun (WGS) entry which is preliminary data.</text>
</comment>
<proteinExistence type="predicted"/>